<dbReference type="Gene3D" id="3.40.605.10">
    <property type="entry name" value="Aldehyde Dehydrogenase, Chain A, domain 1"/>
    <property type="match status" value="1"/>
</dbReference>
<evidence type="ECO:0000256" key="1">
    <source>
        <dbReference type="ARBA" id="ARBA00009986"/>
    </source>
</evidence>
<evidence type="ECO:0000313" key="4">
    <source>
        <dbReference type="EMBL" id="CAB4700523.1"/>
    </source>
</evidence>
<sequence length="483" mass="51618">MADTLKMFIDGRWVHAQDGATLDTLDPATGLVLATVPAAGPADIDLAVRAARRASDDGTWGSAVSERERGRILFRMAELVREQRIELAELEVRDCGKPIGDAYGDVDEVAFMFEYYAGWATKISGDIPPVGPDAMSLIVKEPVGVCGLIVPWNYPMMMAAQKMAPALAAGCTVVLKPAEQTPLTALRLARIAELAGVPAGVVNVVTGVGNRAGEALLTHPMVDKISFTGSKVVGQHIQRTCADQLKRVTLELGGKSPNIVFADADLTTAIPGTCNGVFGNQGEVCSAGSRVFVEASIYDDVMQQMTDFAAAIKLGSGLDPTTTMGPLVSAVQRDRVQGYVDIGRTEARLAFEGQRPTDPALSGGYFVPPTIFEATSNQLRIAREEIFGPVMTVIPFTTIDQVIALANDTEYGLAAALWTRDISRALRTAKAIRAGVVWINDSQPAPSETMWGGYKQSGIGRELGPYALDAYLESKHIYINLSN</sequence>
<comment type="similarity">
    <text evidence="1">Belongs to the aldehyde dehydrogenase family.</text>
</comment>
<dbReference type="FunFam" id="3.40.605.10:FF:000007">
    <property type="entry name" value="NAD/NADP-dependent betaine aldehyde dehydrogenase"/>
    <property type="match status" value="1"/>
</dbReference>
<evidence type="ECO:0000259" key="3">
    <source>
        <dbReference type="Pfam" id="PF00171"/>
    </source>
</evidence>
<dbReference type="Pfam" id="PF00171">
    <property type="entry name" value="Aldedh"/>
    <property type="match status" value="1"/>
</dbReference>
<dbReference type="EMBL" id="CAEZXM010000237">
    <property type="protein sequence ID" value="CAB4700523.1"/>
    <property type="molecule type" value="Genomic_DNA"/>
</dbReference>
<gene>
    <name evidence="4" type="ORF">UFOPK2366_01247</name>
</gene>
<dbReference type="InterPro" id="IPR015590">
    <property type="entry name" value="Aldehyde_DH_dom"/>
</dbReference>
<dbReference type="FunFam" id="3.40.309.10:FF:000012">
    <property type="entry name" value="Betaine aldehyde dehydrogenase"/>
    <property type="match status" value="1"/>
</dbReference>
<dbReference type="Gene3D" id="3.40.309.10">
    <property type="entry name" value="Aldehyde Dehydrogenase, Chain A, domain 2"/>
    <property type="match status" value="1"/>
</dbReference>
<proteinExistence type="inferred from homology"/>
<accession>A0A6J6PU17</accession>
<dbReference type="AlphaFoldDB" id="A0A6J6PU17"/>
<dbReference type="InterPro" id="IPR016160">
    <property type="entry name" value="Ald_DH_CS_CYS"/>
</dbReference>
<dbReference type="SUPFAM" id="SSF53720">
    <property type="entry name" value="ALDH-like"/>
    <property type="match status" value="1"/>
</dbReference>
<evidence type="ECO:0000256" key="2">
    <source>
        <dbReference type="ARBA" id="ARBA00023002"/>
    </source>
</evidence>
<dbReference type="PROSITE" id="PS00070">
    <property type="entry name" value="ALDEHYDE_DEHYDR_CYS"/>
    <property type="match status" value="1"/>
</dbReference>
<dbReference type="InterPro" id="IPR016161">
    <property type="entry name" value="Ald_DH/histidinol_DH"/>
</dbReference>
<name>A0A6J6PU17_9ZZZZ</name>
<dbReference type="GO" id="GO:0016620">
    <property type="term" value="F:oxidoreductase activity, acting on the aldehyde or oxo group of donors, NAD or NADP as acceptor"/>
    <property type="evidence" value="ECO:0007669"/>
    <property type="project" value="InterPro"/>
</dbReference>
<keyword evidence="2" id="KW-0560">Oxidoreductase</keyword>
<organism evidence="4">
    <name type="scientific">freshwater metagenome</name>
    <dbReference type="NCBI Taxonomy" id="449393"/>
    <lineage>
        <taxon>unclassified sequences</taxon>
        <taxon>metagenomes</taxon>
        <taxon>ecological metagenomes</taxon>
    </lineage>
</organism>
<feature type="domain" description="Aldehyde dehydrogenase" evidence="3">
    <location>
        <begin position="13"/>
        <end position="477"/>
    </location>
</feature>
<reference evidence="4" key="1">
    <citation type="submission" date="2020-05" db="EMBL/GenBank/DDBJ databases">
        <authorList>
            <person name="Chiriac C."/>
            <person name="Salcher M."/>
            <person name="Ghai R."/>
            <person name="Kavagutti S V."/>
        </authorList>
    </citation>
    <scope>NUCLEOTIDE SEQUENCE</scope>
</reference>
<dbReference type="InterPro" id="IPR029510">
    <property type="entry name" value="Ald_DH_CS_GLU"/>
</dbReference>
<dbReference type="InterPro" id="IPR016163">
    <property type="entry name" value="Ald_DH_C"/>
</dbReference>
<dbReference type="PROSITE" id="PS00687">
    <property type="entry name" value="ALDEHYDE_DEHYDR_GLU"/>
    <property type="match status" value="1"/>
</dbReference>
<protein>
    <submittedName>
        <fullName evidence="4">Unannotated protein</fullName>
    </submittedName>
</protein>
<dbReference type="PANTHER" id="PTHR11699">
    <property type="entry name" value="ALDEHYDE DEHYDROGENASE-RELATED"/>
    <property type="match status" value="1"/>
</dbReference>
<dbReference type="InterPro" id="IPR016162">
    <property type="entry name" value="Ald_DH_N"/>
</dbReference>